<evidence type="ECO:0000256" key="1">
    <source>
        <dbReference type="HAMAP-Rule" id="MF_00715"/>
    </source>
</evidence>
<gene>
    <name evidence="1" type="primary">slyX</name>
    <name evidence="3" type="ORF">EXU30_13650</name>
</gene>
<feature type="coiled-coil region" evidence="2">
    <location>
        <begin position="8"/>
        <end position="42"/>
    </location>
</feature>
<dbReference type="Proteomes" id="UP000291106">
    <property type="component" value="Chromosome"/>
</dbReference>
<evidence type="ECO:0000313" key="3">
    <source>
        <dbReference type="EMBL" id="QBF83623.1"/>
    </source>
</evidence>
<dbReference type="Gene3D" id="1.20.5.300">
    <property type="match status" value="1"/>
</dbReference>
<keyword evidence="4" id="KW-1185">Reference proteome</keyword>
<evidence type="ECO:0000256" key="2">
    <source>
        <dbReference type="SAM" id="Coils"/>
    </source>
</evidence>
<dbReference type="EMBL" id="CP036200">
    <property type="protein sequence ID" value="QBF83623.1"/>
    <property type="molecule type" value="Genomic_DNA"/>
</dbReference>
<dbReference type="PANTHER" id="PTHR36508:SF1">
    <property type="entry name" value="PROTEIN SLYX"/>
    <property type="match status" value="1"/>
</dbReference>
<proteinExistence type="inferred from homology"/>
<dbReference type="InterPro" id="IPR007236">
    <property type="entry name" value="SlyX"/>
</dbReference>
<comment type="similarity">
    <text evidence="1">Belongs to the SlyX family.</text>
</comment>
<protein>
    <recommendedName>
        <fullName evidence="1">Protein SlyX homolog</fullName>
    </recommendedName>
</protein>
<accession>A0A411PJA4</accession>
<dbReference type="OrthoDB" id="5771733at2"/>
<keyword evidence="2" id="KW-0175">Coiled coil</keyword>
<evidence type="ECO:0000313" key="4">
    <source>
        <dbReference type="Proteomes" id="UP000291106"/>
    </source>
</evidence>
<name>A0A411PJA4_9GAMM</name>
<dbReference type="AlphaFoldDB" id="A0A411PJA4"/>
<sequence>MQQLWDKLEDLESKIAFQDMTIEELNQEVIKLNELVATQQRQLVLLVDKLKTMEPSNIATQAEETPPPHY</sequence>
<dbReference type="HAMAP" id="MF_00715">
    <property type="entry name" value="SlyX"/>
    <property type="match status" value="1"/>
</dbReference>
<dbReference type="RefSeq" id="WP_130600921.1">
    <property type="nucleotide sequence ID" value="NZ_CP036200.1"/>
</dbReference>
<reference evidence="3 4" key="1">
    <citation type="submission" date="2019-02" db="EMBL/GenBank/DDBJ databases">
        <title>Shewanella sp. D4-2 isolated from Dokdo Island.</title>
        <authorList>
            <person name="Baek K."/>
        </authorList>
    </citation>
    <scope>NUCLEOTIDE SEQUENCE [LARGE SCALE GENOMIC DNA]</scope>
    <source>
        <strain evidence="3 4">D4-2</strain>
    </source>
</reference>
<organism evidence="3 4">
    <name type="scientific">Shewanella maritima</name>
    <dbReference type="NCBI Taxonomy" id="2520507"/>
    <lineage>
        <taxon>Bacteria</taxon>
        <taxon>Pseudomonadati</taxon>
        <taxon>Pseudomonadota</taxon>
        <taxon>Gammaproteobacteria</taxon>
        <taxon>Alteromonadales</taxon>
        <taxon>Shewanellaceae</taxon>
        <taxon>Shewanella</taxon>
    </lineage>
</organism>
<dbReference type="Pfam" id="PF04102">
    <property type="entry name" value="SlyX"/>
    <property type="match status" value="1"/>
</dbReference>
<dbReference type="PANTHER" id="PTHR36508">
    <property type="entry name" value="PROTEIN SLYX"/>
    <property type="match status" value="1"/>
</dbReference>
<dbReference type="KEGG" id="smai:EXU30_13650"/>